<accession>A0A2N6K2I7</accession>
<evidence type="ECO:0000259" key="2">
    <source>
        <dbReference type="SMART" id="SM00244"/>
    </source>
</evidence>
<comment type="caution">
    <text evidence="3">The sequence shown here is derived from an EMBL/GenBank/DDBJ whole genome shotgun (WGS) entry which is preliminary data.</text>
</comment>
<dbReference type="InterPro" id="IPR001107">
    <property type="entry name" value="Band_7"/>
</dbReference>
<reference evidence="3 4" key="1">
    <citation type="submission" date="2017-08" db="EMBL/GenBank/DDBJ databases">
        <title>Genomes of Fischerella (Mastigocladus) sp. strains.</title>
        <authorList>
            <person name="Miller S.R."/>
        </authorList>
    </citation>
    <scope>NUCLEOTIDE SEQUENCE [LARGE SCALE GENOMIC DNA]</scope>
    <source>
        <strain evidence="3 4">CCMEE 5323</strain>
    </source>
</reference>
<evidence type="ECO:0000313" key="4">
    <source>
        <dbReference type="Proteomes" id="UP000235036"/>
    </source>
</evidence>
<evidence type="ECO:0000256" key="1">
    <source>
        <dbReference type="ARBA" id="ARBA00008164"/>
    </source>
</evidence>
<comment type="similarity">
    <text evidence="1">Belongs to the band 7/mec-2 family.</text>
</comment>
<dbReference type="SUPFAM" id="SSF117892">
    <property type="entry name" value="Band 7/SPFH domain"/>
    <property type="match status" value="1"/>
</dbReference>
<dbReference type="PANTHER" id="PTHR43327:SF10">
    <property type="entry name" value="STOMATIN-LIKE PROTEIN 2, MITOCHONDRIAL"/>
    <property type="match status" value="1"/>
</dbReference>
<dbReference type="Pfam" id="PF01145">
    <property type="entry name" value="Band_7"/>
    <property type="match status" value="1"/>
</dbReference>
<dbReference type="InterPro" id="IPR036013">
    <property type="entry name" value="Band_7/SPFH_dom_sf"/>
</dbReference>
<organism evidence="3 4">
    <name type="scientific">Fischerella muscicola CCMEE 5323</name>
    <dbReference type="NCBI Taxonomy" id="2019572"/>
    <lineage>
        <taxon>Bacteria</taxon>
        <taxon>Bacillati</taxon>
        <taxon>Cyanobacteriota</taxon>
        <taxon>Cyanophyceae</taxon>
        <taxon>Nostocales</taxon>
        <taxon>Hapalosiphonaceae</taxon>
        <taxon>Fischerella</taxon>
    </lineage>
</organism>
<proteinExistence type="inferred from homology"/>
<keyword evidence="4" id="KW-1185">Reference proteome</keyword>
<dbReference type="PANTHER" id="PTHR43327">
    <property type="entry name" value="STOMATIN-LIKE PROTEIN 2, MITOCHONDRIAL"/>
    <property type="match status" value="1"/>
</dbReference>
<name>A0A2N6K2I7_FISMU</name>
<evidence type="ECO:0000313" key="3">
    <source>
        <dbReference type="EMBL" id="PLZ89370.1"/>
    </source>
</evidence>
<dbReference type="Proteomes" id="UP000235036">
    <property type="component" value="Unassembled WGS sequence"/>
</dbReference>
<dbReference type="FunFam" id="3.30.479.30:FF:000004">
    <property type="entry name" value="Putative membrane protease family, stomatin"/>
    <property type="match status" value="1"/>
</dbReference>
<dbReference type="PRINTS" id="PR00721">
    <property type="entry name" value="STOMATIN"/>
</dbReference>
<dbReference type="Gene3D" id="3.30.479.30">
    <property type="entry name" value="Band 7 domain"/>
    <property type="match status" value="1"/>
</dbReference>
<dbReference type="InterPro" id="IPR050710">
    <property type="entry name" value="Band7/mec-2_domain"/>
</dbReference>
<dbReference type="RefSeq" id="WP_016869611.1">
    <property type="nucleotide sequence ID" value="NZ_CAWNVR010000386.1"/>
</dbReference>
<sequence length="279" mass="31361">MEPIIAIVLVLMGYALGSAKLINEGNEALVERLGKYHRKLDPGLNFIIPLLDQIVMEDTTREQILDIKPQNIITKDNIYVEIDAVLFWRIQDIKKSYYEIEDLQTALSQLATTTIREMLAQHTLEETNVLRSDMDRAILDSLNAITPKWGVEVLRVDIQSIALPESVRKSMEEQRAAEIKSRAAILEAEGERQAAVKKAEGTKRSMEIISEALRDNPGNKDILRYLVAQDYINASYRLGESENAKVVFVDPGKSADMMDLISETLSQEGNNKKSENGSV</sequence>
<dbReference type="InterPro" id="IPR001972">
    <property type="entry name" value="Stomatin_HflK_fam"/>
</dbReference>
<protein>
    <submittedName>
        <fullName evidence="3">SPFH/Band 7/PHB domain protein</fullName>
    </submittedName>
</protein>
<dbReference type="EMBL" id="NRQW01000287">
    <property type="protein sequence ID" value="PLZ89370.1"/>
    <property type="molecule type" value="Genomic_DNA"/>
</dbReference>
<dbReference type="GO" id="GO:0098552">
    <property type="term" value="C:side of membrane"/>
    <property type="evidence" value="ECO:0007669"/>
    <property type="project" value="UniProtKB-ARBA"/>
</dbReference>
<feature type="domain" description="Band 7" evidence="2">
    <location>
        <begin position="17"/>
        <end position="175"/>
    </location>
</feature>
<gene>
    <name evidence="3" type="ORF">CEN44_13355</name>
</gene>
<dbReference type="SMART" id="SM00244">
    <property type="entry name" value="PHB"/>
    <property type="match status" value="1"/>
</dbReference>
<dbReference type="GO" id="GO:0005886">
    <property type="term" value="C:plasma membrane"/>
    <property type="evidence" value="ECO:0007669"/>
    <property type="project" value="UniProtKB-ARBA"/>
</dbReference>
<dbReference type="AlphaFoldDB" id="A0A2N6K2I7"/>